<organism evidence="3 4">
    <name type="scientific">Cricetulus griseus</name>
    <name type="common">Chinese hamster</name>
    <name type="synonym">Cricetulus barabensis griseus</name>
    <dbReference type="NCBI Taxonomy" id="10029"/>
    <lineage>
        <taxon>Eukaryota</taxon>
        <taxon>Metazoa</taxon>
        <taxon>Chordata</taxon>
        <taxon>Craniata</taxon>
        <taxon>Vertebrata</taxon>
        <taxon>Euteleostomi</taxon>
        <taxon>Mammalia</taxon>
        <taxon>Eutheria</taxon>
        <taxon>Euarchontoglires</taxon>
        <taxon>Glires</taxon>
        <taxon>Rodentia</taxon>
        <taxon>Myomorpha</taxon>
        <taxon>Muroidea</taxon>
        <taxon>Cricetidae</taxon>
        <taxon>Cricetinae</taxon>
        <taxon>Cricetulus</taxon>
    </lineage>
</organism>
<sequence>MGLPARQVPEAQGLLWACSGLRKPGVREPTLGDARILVLLFLFFFFFLMKRGKSDKIRKRGRGGRRRRKKKKEKSLTPDWKRPLTCAIFLPCSSAKNKTVQTLARGRRALEFSVCRNDSKEKGHHSPRSPDRLREPAAPPWPWAGEIPRPALPAPLLRGRATPQLCAREQLADPTPPPGPPPPPPAPLLESEGGALLGQPATPGRGLASPAGLAQPRSRESRRSEPPPAPAALALVRPRHPGPSNFVPGEISPSRLPDRPCPCLGSHRRPGSQNVAPRVT</sequence>
<protein>
    <submittedName>
        <fullName evidence="4">Vegetative cell wall protein gp1-like</fullName>
    </submittedName>
</protein>
<reference evidence="3" key="1">
    <citation type="journal article" date="2018" name="Biotechnol. Bioeng.">
        <title>A reference genome of the Chinese hamster based on a hybrid assembly strategy.</title>
        <authorList>
            <person name="Rupp O."/>
            <person name="MacDonald M.L."/>
            <person name="Li S."/>
            <person name="Dhiman H."/>
            <person name="Polson S."/>
            <person name="Griep S."/>
            <person name="Heffner K."/>
            <person name="Hernandez I."/>
            <person name="Brinkrolf K."/>
            <person name="Jadhav V."/>
            <person name="Samoudi M."/>
            <person name="Hao H."/>
            <person name="Kingham B."/>
            <person name="Goesmann A."/>
            <person name="Betenbaugh M.J."/>
            <person name="Lewis N.E."/>
            <person name="Borth N."/>
            <person name="Lee K.H."/>
        </authorList>
    </citation>
    <scope>NUCLEOTIDE SEQUENCE [LARGE SCALE GENOMIC DNA]</scope>
    <source>
        <strain evidence="3">17A/GY</strain>
    </source>
</reference>
<name>A0A9J7K1V9_CRIGR</name>
<accession>A0A9J7K1V9</accession>
<feature type="compositionally biased region" description="Basic residues" evidence="1">
    <location>
        <begin position="58"/>
        <end position="73"/>
    </location>
</feature>
<feature type="compositionally biased region" description="Polar residues" evidence="1">
    <location>
        <begin position="271"/>
        <end position="280"/>
    </location>
</feature>
<feature type="region of interest" description="Disordered" evidence="1">
    <location>
        <begin position="170"/>
        <end position="280"/>
    </location>
</feature>
<dbReference type="Proteomes" id="UP001108280">
    <property type="component" value="Chromosome 2"/>
</dbReference>
<evidence type="ECO:0000313" key="4">
    <source>
        <dbReference type="RefSeq" id="XP_035296278.1"/>
    </source>
</evidence>
<reference evidence="3" key="2">
    <citation type="journal article" date="2020" name="Biotechnol. Bioeng.">
        <title>Chromosome-scale scaffolds for the Chinese hamster reference genome assembly to facilitate the study of the CHO epigenome.</title>
        <authorList>
            <person name="Hilliard W."/>
            <person name="MacDonald M."/>
            <person name="Lee K.H."/>
        </authorList>
    </citation>
    <scope>NUCLEOTIDE SEQUENCE [LARGE SCALE GENOMIC DNA]</scope>
    <source>
        <strain evidence="3">17A/GY</strain>
    </source>
</reference>
<feature type="region of interest" description="Disordered" evidence="1">
    <location>
        <begin position="117"/>
        <end position="146"/>
    </location>
</feature>
<dbReference type="RefSeq" id="XP_035310099.1">
    <property type="nucleotide sequence ID" value="XM_035454208.1"/>
</dbReference>
<dbReference type="GeneID" id="118238364"/>
<evidence type="ECO:0000313" key="3">
    <source>
        <dbReference type="Proteomes" id="UP001108280"/>
    </source>
</evidence>
<feature type="transmembrane region" description="Helical" evidence="2">
    <location>
        <begin position="31"/>
        <end position="49"/>
    </location>
</feature>
<gene>
    <name evidence="4" type="primary">LOC118238364</name>
</gene>
<evidence type="ECO:0000256" key="2">
    <source>
        <dbReference type="SAM" id="Phobius"/>
    </source>
</evidence>
<keyword evidence="3" id="KW-1185">Reference proteome</keyword>
<keyword evidence="2" id="KW-0472">Membrane</keyword>
<proteinExistence type="predicted"/>
<feature type="compositionally biased region" description="Pro residues" evidence="1">
    <location>
        <begin position="174"/>
        <end position="187"/>
    </location>
</feature>
<feature type="region of interest" description="Disordered" evidence="1">
    <location>
        <begin position="58"/>
        <end position="77"/>
    </location>
</feature>
<keyword evidence="2" id="KW-1133">Transmembrane helix</keyword>
<dbReference type="RefSeq" id="XP_035296278.1">
    <property type="nucleotide sequence ID" value="XM_035440387.1"/>
</dbReference>
<dbReference type="KEGG" id="cge:118238364"/>
<dbReference type="AlphaFoldDB" id="A0A9J7K1V9"/>
<reference evidence="4" key="3">
    <citation type="submission" date="2025-08" db="UniProtKB">
        <authorList>
            <consortium name="RefSeq"/>
        </authorList>
    </citation>
    <scope>IDENTIFICATION</scope>
    <source>
        <strain evidence="4">17A/GY</strain>
        <tissue evidence="4">Liver</tissue>
    </source>
</reference>
<keyword evidence="2" id="KW-0812">Transmembrane</keyword>
<evidence type="ECO:0000256" key="1">
    <source>
        <dbReference type="SAM" id="MobiDB-lite"/>
    </source>
</evidence>